<comment type="similarity">
    <text evidence="2">Belongs to the MreD family.</text>
</comment>
<evidence type="ECO:0000256" key="1">
    <source>
        <dbReference type="ARBA" id="ARBA00004651"/>
    </source>
</evidence>
<evidence type="ECO:0000256" key="8">
    <source>
        <dbReference type="SAM" id="Phobius"/>
    </source>
</evidence>
<feature type="transmembrane region" description="Helical" evidence="8">
    <location>
        <begin position="139"/>
        <end position="157"/>
    </location>
</feature>
<comment type="subcellular location">
    <subcellularLocation>
        <location evidence="1">Cell membrane</location>
        <topology evidence="1">Multi-pass membrane protein</topology>
    </subcellularLocation>
</comment>
<reference evidence="9 10" key="1">
    <citation type="journal article" date="2016" name="Front. Microbiol.">
        <title>Microevolution Analysis of Bacillus coahuilensis Unveils Differences in Phosphorus Acquisition Strategies and Their Regulation.</title>
        <authorList>
            <person name="Gomez-Lunar Z."/>
            <person name="Hernandez-Gonzalez I."/>
            <person name="Rodriguez-Torres M.D."/>
            <person name="Souza V."/>
            <person name="Olmedo-Alvarez G."/>
        </authorList>
    </citation>
    <scope>NUCLEOTIDE SEQUENCE [LARGE SCALE GENOMIC DNA]</scope>
    <source>
        <strain evidence="10">p1.1.43</strain>
    </source>
</reference>
<keyword evidence="10" id="KW-1185">Reference proteome</keyword>
<evidence type="ECO:0000256" key="6">
    <source>
        <dbReference type="ARBA" id="ARBA00022989"/>
    </source>
</evidence>
<evidence type="ECO:0000256" key="3">
    <source>
        <dbReference type="ARBA" id="ARBA00022475"/>
    </source>
</evidence>
<evidence type="ECO:0000256" key="2">
    <source>
        <dbReference type="ARBA" id="ARBA00007776"/>
    </source>
</evidence>
<dbReference type="Pfam" id="PF04093">
    <property type="entry name" value="MreD"/>
    <property type="match status" value="1"/>
</dbReference>
<keyword evidence="5" id="KW-0133">Cell shape</keyword>
<accession>A0A147K730</accession>
<evidence type="ECO:0000313" key="10">
    <source>
        <dbReference type="Proteomes" id="UP000074108"/>
    </source>
</evidence>
<keyword evidence="7 8" id="KW-0472">Membrane</keyword>
<dbReference type="STRING" id="1150625.Q75_10795"/>
<dbReference type="OrthoDB" id="1653857at2"/>
<feature type="transmembrane region" description="Helical" evidence="8">
    <location>
        <begin position="99"/>
        <end position="119"/>
    </location>
</feature>
<organism evidence="9 10">
    <name type="scientific">Bacillus coahuilensis p1.1.43</name>
    <dbReference type="NCBI Taxonomy" id="1150625"/>
    <lineage>
        <taxon>Bacteria</taxon>
        <taxon>Bacillati</taxon>
        <taxon>Bacillota</taxon>
        <taxon>Bacilli</taxon>
        <taxon>Bacillales</taxon>
        <taxon>Bacillaceae</taxon>
        <taxon>Bacillus</taxon>
    </lineage>
</organism>
<comment type="caution">
    <text evidence="9">The sequence shown here is derived from an EMBL/GenBank/DDBJ whole genome shotgun (WGS) entry which is preliminary data.</text>
</comment>
<keyword evidence="4 8" id="KW-0812">Transmembrane</keyword>
<feature type="transmembrane region" description="Helical" evidence="8">
    <location>
        <begin position="56"/>
        <end position="87"/>
    </location>
</feature>
<gene>
    <name evidence="9" type="ORF">Q75_10795</name>
</gene>
<name>A0A147K730_9BACI</name>
<dbReference type="Proteomes" id="UP000074108">
    <property type="component" value="Unassembled WGS sequence"/>
</dbReference>
<sequence length="171" mass="20209">MIRFLLPGVILLMFYFESVFVQFFSLVYFSDMTIVPRFLLLSLFFVNVYYDKKASFIYAVIFGVFYDVYHTTIFGVYLYLLPGLLYLFSKASRGFDTNVVFTSFLSLLGLMIGEFILYAFHLMIQNTSVTFQEFLLERLVPTIVLNAIILLLFSYPFKQFLLWIRKRILDI</sequence>
<keyword evidence="3" id="KW-1003">Cell membrane</keyword>
<evidence type="ECO:0000313" key="9">
    <source>
        <dbReference type="EMBL" id="KUP05866.1"/>
    </source>
</evidence>
<dbReference type="GO" id="GO:0008360">
    <property type="term" value="P:regulation of cell shape"/>
    <property type="evidence" value="ECO:0007669"/>
    <property type="project" value="UniProtKB-KW"/>
</dbReference>
<evidence type="ECO:0000256" key="5">
    <source>
        <dbReference type="ARBA" id="ARBA00022960"/>
    </source>
</evidence>
<dbReference type="AlphaFoldDB" id="A0A147K730"/>
<protein>
    <submittedName>
        <fullName evidence="9">Uncharacterized protein</fullName>
    </submittedName>
</protein>
<feature type="transmembrane region" description="Helical" evidence="8">
    <location>
        <begin position="6"/>
        <end position="27"/>
    </location>
</feature>
<evidence type="ECO:0000256" key="4">
    <source>
        <dbReference type="ARBA" id="ARBA00022692"/>
    </source>
</evidence>
<keyword evidence="6 8" id="KW-1133">Transmembrane helix</keyword>
<proteinExistence type="inferred from homology"/>
<dbReference type="EMBL" id="LDYG01000032">
    <property type="protein sequence ID" value="KUP05866.1"/>
    <property type="molecule type" value="Genomic_DNA"/>
</dbReference>
<feature type="transmembrane region" description="Helical" evidence="8">
    <location>
        <begin position="34"/>
        <end position="50"/>
    </location>
</feature>
<dbReference type="NCBIfam" id="TIGR03426">
    <property type="entry name" value="shape_MreD"/>
    <property type="match status" value="1"/>
</dbReference>
<evidence type="ECO:0000256" key="7">
    <source>
        <dbReference type="ARBA" id="ARBA00023136"/>
    </source>
</evidence>
<dbReference type="GO" id="GO:0005886">
    <property type="term" value="C:plasma membrane"/>
    <property type="evidence" value="ECO:0007669"/>
    <property type="project" value="UniProtKB-SubCell"/>
</dbReference>
<dbReference type="PATRIC" id="fig|1150625.3.peg.2297"/>
<dbReference type="RefSeq" id="WP_059351353.1">
    <property type="nucleotide sequence ID" value="NZ_LDYG01000032.1"/>
</dbReference>
<dbReference type="InterPro" id="IPR007227">
    <property type="entry name" value="Cell_shape_determining_MreD"/>
</dbReference>